<gene>
    <name evidence="10" type="ORF">ZIOFF_068568</name>
</gene>
<dbReference type="Proteomes" id="UP000734854">
    <property type="component" value="Unassembled WGS sequence"/>
</dbReference>
<evidence type="ECO:0000256" key="7">
    <source>
        <dbReference type="SAM" id="MobiDB-lite"/>
    </source>
</evidence>
<feature type="compositionally biased region" description="Low complexity" evidence="7">
    <location>
        <begin position="1446"/>
        <end position="1455"/>
    </location>
</feature>
<keyword evidence="3 6" id="KW-0813">Transport</keyword>
<feature type="compositionally biased region" description="Polar residues" evidence="7">
    <location>
        <begin position="378"/>
        <end position="392"/>
    </location>
</feature>
<evidence type="ECO:0000256" key="5">
    <source>
        <dbReference type="ARBA" id="ARBA00022892"/>
    </source>
</evidence>
<evidence type="ECO:0000256" key="1">
    <source>
        <dbReference type="ARBA" id="ARBA00004240"/>
    </source>
</evidence>
<feature type="region of interest" description="Disordered" evidence="7">
    <location>
        <begin position="1430"/>
        <end position="1469"/>
    </location>
</feature>
<keyword evidence="6" id="KW-0472">Membrane</keyword>
<accession>A0A8J5CEP9</accession>
<keyword evidence="6" id="KW-0333">Golgi apparatus</keyword>
<organism evidence="10 11">
    <name type="scientific">Zingiber officinale</name>
    <name type="common">Ginger</name>
    <name type="synonym">Amomum zingiber</name>
    <dbReference type="NCBI Taxonomy" id="94328"/>
    <lineage>
        <taxon>Eukaryota</taxon>
        <taxon>Viridiplantae</taxon>
        <taxon>Streptophyta</taxon>
        <taxon>Embryophyta</taxon>
        <taxon>Tracheophyta</taxon>
        <taxon>Spermatophyta</taxon>
        <taxon>Magnoliopsida</taxon>
        <taxon>Liliopsida</taxon>
        <taxon>Zingiberales</taxon>
        <taxon>Zingiberaceae</taxon>
        <taxon>Zingiber</taxon>
    </lineage>
</organism>
<dbReference type="GO" id="GO:0070971">
    <property type="term" value="C:endoplasmic reticulum exit site"/>
    <property type="evidence" value="ECO:0007669"/>
    <property type="project" value="UniProtKB-ARBA"/>
</dbReference>
<proteinExistence type="inferred from homology"/>
<comment type="similarity">
    <text evidence="2 6">Belongs to the SEC16 family.</text>
</comment>
<evidence type="ECO:0000259" key="9">
    <source>
        <dbReference type="Pfam" id="PF12932"/>
    </source>
</evidence>
<evidence type="ECO:0000256" key="6">
    <source>
        <dbReference type="RuleBase" id="RU364101"/>
    </source>
</evidence>
<feature type="region of interest" description="Disordered" evidence="7">
    <location>
        <begin position="376"/>
        <end position="409"/>
    </location>
</feature>
<dbReference type="PANTHER" id="PTHR13402">
    <property type="entry name" value="RGPR-RELATED"/>
    <property type="match status" value="1"/>
</dbReference>
<feature type="compositionally biased region" description="Low complexity" evidence="7">
    <location>
        <begin position="1379"/>
        <end position="1407"/>
    </location>
</feature>
<feature type="region of interest" description="Disordered" evidence="7">
    <location>
        <begin position="1085"/>
        <end position="1106"/>
    </location>
</feature>
<reference evidence="10 11" key="1">
    <citation type="submission" date="2020-08" db="EMBL/GenBank/DDBJ databases">
        <title>Plant Genome Project.</title>
        <authorList>
            <person name="Zhang R.-G."/>
        </authorList>
    </citation>
    <scope>NUCLEOTIDE SEQUENCE [LARGE SCALE GENOMIC DNA]</scope>
    <source>
        <tissue evidence="10">Rhizome</tissue>
    </source>
</reference>
<comment type="subcellular location">
    <subcellularLocation>
        <location evidence="1">Endoplasmic reticulum</location>
    </subcellularLocation>
    <subcellularLocation>
        <location evidence="6">Golgi apparatus membrane</location>
    </subcellularLocation>
</comment>
<feature type="compositionally biased region" description="Polar residues" evidence="7">
    <location>
        <begin position="1092"/>
        <end position="1106"/>
    </location>
</feature>
<feature type="domain" description="Sec16 central conserved" evidence="9">
    <location>
        <begin position="530"/>
        <end position="654"/>
    </location>
</feature>
<keyword evidence="6" id="KW-0653">Protein transport</keyword>
<dbReference type="InterPro" id="IPR024340">
    <property type="entry name" value="Sec16_CCD"/>
</dbReference>
<feature type="compositionally biased region" description="Polar residues" evidence="7">
    <location>
        <begin position="1277"/>
        <end position="1293"/>
    </location>
</feature>
<feature type="domain" description="Sec16 Sec23-binding" evidence="8">
    <location>
        <begin position="794"/>
        <end position="1078"/>
    </location>
</feature>
<evidence type="ECO:0000313" key="11">
    <source>
        <dbReference type="Proteomes" id="UP000734854"/>
    </source>
</evidence>
<dbReference type="GO" id="GO:0016192">
    <property type="term" value="P:vesicle-mediated transport"/>
    <property type="evidence" value="ECO:0007669"/>
    <property type="project" value="UniProtKB-KW"/>
</dbReference>
<feature type="region of interest" description="Disordered" evidence="7">
    <location>
        <begin position="1129"/>
        <end position="1175"/>
    </location>
</feature>
<dbReference type="InterPro" id="IPR024298">
    <property type="entry name" value="Sec16_Sec23-bd"/>
</dbReference>
<evidence type="ECO:0000259" key="8">
    <source>
        <dbReference type="Pfam" id="PF12931"/>
    </source>
</evidence>
<dbReference type="GO" id="GO:0015031">
    <property type="term" value="P:protein transport"/>
    <property type="evidence" value="ECO:0007669"/>
    <property type="project" value="UniProtKB-KW"/>
</dbReference>
<dbReference type="Pfam" id="PF12932">
    <property type="entry name" value="Sec16"/>
    <property type="match status" value="1"/>
</dbReference>
<dbReference type="GO" id="GO:0000139">
    <property type="term" value="C:Golgi membrane"/>
    <property type="evidence" value="ECO:0007669"/>
    <property type="project" value="UniProtKB-SubCell"/>
</dbReference>
<feature type="region of interest" description="Disordered" evidence="7">
    <location>
        <begin position="1347"/>
        <end position="1412"/>
    </location>
</feature>
<dbReference type="CDD" id="cd09233">
    <property type="entry name" value="ACE1-Sec16-like"/>
    <property type="match status" value="1"/>
</dbReference>
<evidence type="ECO:0000256" key="4">
    <source>
        <dbReference type="ARBA" id="ARBA00022824"/>
    </source>
</evidence>
<feature type="region of interest" description="Disordered" evidence="7">
    <location>
        <begin position="19"/>
        <end position="41"/>
    </location>
</feature>
<name>A0A8J5CEP9_ZINOF</name>
<keyword evidence="4 6" id="KW-0256">Endoplasmic reticulum</keyword>
<dbReference type="Gene3D" id="1.25.40.1030">
    <property type="match status" value="1"/>
</dbReference>
<dbReference type="GO" id="GO:0012507">
    <property type="term" value="C:ER to Golgi transport vesicle membrane"/>
    <property type="evidence" value="ECO:0007669"/>
    <property type="project" value="TreeGrafter"/>
</dbReference>
<dbReference type="Pfam" id="PF12931">
    <property type="entry name" value="TPR_Sec16"/>
    <property type="match status" value="1"/>
</dbReference>
<sequence>MSSLSAFQVEDQTDEDFFNNLVDDDFGREGSRPRSNGIVRDFSNLSLDDDIGASVEDPDDAGLIFESYGLQQSETLQSSDSSKELLASVDCPPSDSSMDQVAPAGSSVVSAVVIEPQSSLPTQHSGSKGTSVKEVQWSAFSVSDQPFGSVRLESYSEFFAENVDSSSDRLISNSDLNLSPLGNQVDNLDAHSNSLNFQDSQLFSSATDDNTNIADAQYWESLYPGWKYDAATGQWYQLDGYDASMNAQNHYDSSRVDSLGDFKESAETTAFNSNVGSSDDLYLQQSSQPVLETIAEKSATATNATTTNSSGGYLENMEFPPNMVFDPQYPGWYYDTNTQQWYALESYATQIPTGVQNEVVASNGFSGENFHVYDQVGQPKQSSNGTPESQEFGQHRVPLSSSYSPQQSMLQAAQVGDKQEMQSFYNPSMPNGSHAAKNVGLQTFKPDVYDDFGSPNGTMIPYNSVNGECKYPNYSKNMPHSIQDNIPSSFLGNHNSVDYLQHSLQDTKAAYSQFAYSSDKGRSSAGRPAHALVAFGFGGKLLVVRNATSSSTNIDYGSQGTAAGVISILSLSEVVTNELDASSIGSGTGLDYFNSLCHHHFPGPLVGGSASTKDINKWLDERISSYDAPVMEFQKGKLLKLLHSLLKISLQNYGKLRSPFGSDPSLEVFIICFISCYSYMIVSMIHKVEKNDTHIPATLKNMDSTSKASLLLFFLMRCLFSLKNVVVGTAKTMAIYYSQPELLGMDVNGPEMEVCNLFASSKTKGAPFGGYDSSAYCLNTIPSESQLQTTAAMVQSLLVSGKRKEALQSAQEGQLWGPALVLAAQLGEKFYVDTVKKMAQHQFAFGSPLRSLCLLIAGQPADVFSAKNAVNTLPVPSPMQPTQVQPSGMLDKWEENLAIITANRTKDDELVIMHLGDCLWKDRGEVAAAHTCYLVAEANIESYNEIARLCLIGADHLKYPRTYATPDAIQRTELYEYSKVQGNSQFILQPFQPYKIIYAYMLAEVGKISDSLKYCQAASKLLKSSARTSELEMWKSLLSSLDDRLRTHQQGGYGSSLVPAKLVGKLFTTFDRSIYRMIGASPAPLSHVPSGNVDNKGTYSNAPKVSNNQSTMVMASLVPSASVETMTEWSNDNDSKAIRHNRSVSEPDFGRTPKQDSSPDDPQSKATAGGSRFGRIGSQFLQKTMGWVSRSPHQAKLGESNKFYYDEKLKRWVEEGADPPADEPHLPPPPTTSFQNGMPDYKISSAFKSDNTINDTFKTDSLADKGRLTDKHLAPLEQNSAIPPTPPSQNQFSARGRMGVRSRYVDTFNKGGGGGGANGASTNTFHSPTVPLAKPLIGANFFVPMAPATTDEKPTDAAGDNNRDVTTGEDPSEPANREASFSSLPSSASSSMQQLPSMNSNTPPNNNAHVYGSRAASWNGTYESFNETMAGARLGHGPTIFSPTHSKQSSSSLQQHDTSVGDDLQEIEL</sequence>
<evidence type="ECO:0000256" key="3">
    <source>
        <dbReference type="ARBA" id="ARBA00022448"/>
    </source>
</evidence>
<feature type="region of interest" description="Disordered" evidence="7">
    <location>
        <begin position="1275"/>
        <end position="1295"/>
    </location>
</feature>
<feature type="region of interest" description="Disordered" evidence="7">
    <location>
        <begin position="79"/>
        <end position="101"/>
    </location>
</feature>
<dbReference type="GO" id="GO:0070973">
    <property type="term" value="P:protein localization to endoplasmic reticulum exit site"/>
    <property type="evidence" value="ECO:0007669"/>
    <property type="project" value="TreeGrafter"/>
</dbReference>
<feature type="region of interest" description="Disordered" evidence="7">
    <location>
        <begin position="1216"/>
        <end position="1247"/>
    </location>
</feature>
<keyword evidence="11" id="KW-1185">Reference proteome</keyword>
<dbReference type="GO" id="GO:0007030">
    <property type="term" value="P:Golgi organization"/>
    <property type="evidence" value="ECO:0007669"/>
    <property type="project" value="TreeGrafter"/>
</dbReference>
<feature type="compositionally biased region" description="Polar residues" evidence="7">
    <location>
        <begin position="399"/>
        <end position="409"/>
    </location>
</feature>
<keyword evidence="5 6" id="KW-0931">ER-Golgi transport</keyword>
<comment type="caution">
    <text evidence="10">The sequence shown here is derived from an EMBL/GenBank/DDBJ whole genome shotgun (WGS) entry which is preliminary data.</text>
</comment>
<dbReference type="PANTHER" id="PTHR13402:SF6">
    <property type="entry name" value="SECRETORY 16, ISOFORM I"/>
    <property type="match status" value="1"/>
</dbReference>
<feature type="compositionally biased region" description="Basic and acidic residues" evidence="7">
    <location>
        <begin position="1133"/>
        <end position="1154"/>
    </location>
</feature>
<evidence type="ECO:0000313" key="10">
    <source>
        <dbReference type="EMBL" id="KAG6474630.1"/>
    </source>
</evidence>
<evidence type="ECO:0000256" key="2">
    <source>
        <dbReference type="ARBA" id="ARBA00005927"/>
    </source>
</evidence>
<dbReference type="EMBL" id="JACMSC010000019">
    <property type="protein sequence ID" value="KAG6474630.1"/>
    <property type="molecule type" value="Genomic_DNA"/>
</dbReference>
<protein>
    <recommendedName>
        <fullName evidence="6">Protein transport protein sec16</fullName>
    </recommendedName>
</protein>